<keyword evidence="3" id="KW-1185">Reference proteome</keyword>
<comment type="caution">
    <text evidence="2">The sequence shown here is derived from an EMBL/GenBank/DDBJ whole genome shotgun (WGS) entry which is preliminary data.</text>
</comment>
<dbReference type="EMBL" id="JARBWL010000002">
    <property type="protein sequence ID" value="MDI2594349.1"/>
    <property type="molecule type" value="Genomic_DNA"/>
</dbReference>
<sequence length="235" mass="25515">MTTKTVFQTSPLGLFTGTAEAEESPLEPGVFLIPGGCVETPPPAIPDNKAACWSNNKWVLVDYFNGLILYSMATGEPLTINGIGPIPSGYTVKKPGPDQVWKNGEWVDDIAAILAALYEQKLLEVNDACNGHIEGGFNSSALGETHRYSSQMDDQINLTGMVLSGLDASFPCYDANQVKGFRPHTAAQLHRVSQDLVRFKQAALQHADNLKQDLANALKDKKLKVMKSIKWTAPA</sequence>
<organism evidence="2 3">
    <name type="scientific">Pseudomonas fungipugnans</name>
    <dbReference type="NCBI Taxonomy" id="3024217"/>
    <lineage>
        <taxon>Bacteria</taxon>
        <taxon>Pseudomonadati</taxon>
        <taxon>Pseudomonadota</taxon>
        <taxon>Gammaproteobacteria</taxon>
        <taxon>Pseudomonadales</taxon>
        <taxon>Pseudomonadaceae</taxon>
        <taxon>Pseudomonas</taxon>
    </lineage>
</organism>
<name>A0ABT6QU15_9PSED</name>
<gene>
    <name evidence="2" type="ORF">POF45_23365</name>
</gene>
<evidence type="ECO:0000313" key="3">
    <source>
        <dbReference type="Proteomes" id="UP001159100"/>
    </source>
</evidence>
<dbReference type="Proteomes" id="UP001159100">
    <property type="component" value="Unassembled WGS sequence"/>
</dbReference>
<dbReference type="Pfam" id="PF14301">
    <property type="entry name" value="DUF4376"/>
    <property type="match status" value="1"/>
</dbReference>
<reference evidence="2 3" key="1">
    <citation type="submission" date="2023-02" db="EMBL/GenBank/DDBJ databases">
        <title>Pseudomonas chrutzelriedensis sp. nov., a potently antifungal strain isolated from moss.</title>
        <authorList>
            <person name="Schnyder A."/>
            <person name="Kalawong R."/>
            <person name="Eberl L."/>
            <person name="Agnoli K."/>
        </authorList>
    </citation>
    <scope>NUCLEOTIDE SEQUENCE [LARGE SCALE GENOMIC DNA]</scope>
    <source>
        <strain evidence="2 3">681</strain>
    </source>
</reference>
<accession>A0ABT6QU15</accession>
<feature type="domain" description="DUF4376" evidence="1">
    <location>
        <begin position="119"/>
        <end position="218"/>
    </location>
</feature>
<protein>
    <recommendedName>
        <fullName evidence="1">DUF4376 domain-containing protein</fullName>
    </recommendedName>
</protein>
<evidence type="ECO:0000259" key="1">
    <source>
        <dbReference type="Pfam" id="PF14301"/>
    </source>
</evidence>
<proteinExistence type="predicted"/>
<dbReference type="InterPro" id="IPR025484">
    <property type="entry name" value="DUF4376"/>
</dbReference>
<dbReference type="RefSeq" id="WP_282316887.1">
    <property type="nucleotide sequence ID" value="NZ_JARBWL010000002.1"/>
</dbReference>
<evidence type="ECO:0000313" key="2">
    <source>
        <dbReference type="EMBL" id="MDI2594349.1"/>
    </source>
</evidence>